<keyword evidence="7 9" id="KW-0456">Lyase</keyword>
<gene>
    <name evidence="9" type="primary">trpA</name>
    <name evidence="11" type="ORF">SAMN06265353_0965</name>
</gene>
<dbReference type="Proteomes" id="UP000218627">
    <property type="component" value="Unassembled WGS sequence"/>
</dbReference>
<protein>
    <recommendedName>
        <fullName evidence="9">Tryptophan synthase alpha chain</fullName>
        <ecNumber evidence="9">4.2.1.20</ecNumber>
    </recommendedName>
</protein>
<comment type="pathway">
    <text evidence="2 9">Amino-acid biosynthesis; L-tryptophan biosynthesis; L-tryptophan from chorismate: step 5/5.</text>
</comment>
<keyword evidence="12" id="KW-1185">Reference proteome</keyword>
<keyword evidence="5 9" id="KW-0822">Tryptophan biosynthesis</keyword>
<dbReference type="InterPro" id="IPR002028">
    <property type="entry name" value="Trp_synthase_suA"/>
</dbReference>
<name>A0A285NYD7_9AQUI</name>
<dbReference type="OrthoDB" id="9804578at2"/>
<evidence type="ECO:0000313" key="11">
    <source>
        <dbReference type="EMBL" id="SNZ14047.1"/>
    </source>
</evidence>
<organism evidence="11 12">
    <name type="scientific">Hydrogenobacter hydrogenophilus</name>
    <dbReference type="NCBI Taxonomy" id="35835"/>
    <lineage>
        <taxon>Bacteria</taxon>
        <taxon>Pseudomonadati</taxon>
        <taxon>Aquificota</taxon>
        <taxon>Aquificia</taxon>
        <taxon>Aquificales</taxon>
        <taxon>Aquificaceae</taxon>
        <taxon>Hydrogenobacter</taxon>
    </lineage>
</organism>
<evidence type="ECO:0000256" key="4">
    <source>
        <dbReference type="ARBA" id="ARBA00022605"/>
    </source>
</evidence>
<dbReference type="InterPro" id="IPR013785">
    <property type="entry name" value="Aldolase_TIM"/>
</dbReference>
<dbReference type="PANTHER" id="PTHR43406:SF1">
    <property type="entry name" value="TRYPTOPHAN SYNTHASE ALPHA CHAIN, CHLOROPLASTIC"/>
    <property type="match status" value="1"/>
</dbReference>
<evidence type="ECO:0000256" key="5">
    <source>
        <dbReference type="ARBA" id="ARBA00022822"/>
    </source>
</evidence>
<dbReference type="GO" id="GO:0004834">
    <property type="term" value="F:tryptophan synthase activity"/>
    <property type="evidence" value="ECO:0007669"/>
    <property type="project" value="UniProtKB-UniRule"/>
</dbReference>
<dbReference type="FunFam" id="3.20.20.70:FF:000037">
    <property type="entry name" value="Tryptophan synthase alpha chain"/>
    <property type="match status" value="1"/>
</dbReference>
<dbReference type="SUPFAM" id="SSF51366">
    <property type="entry name" value="Ribulose-phoshate binding barrel"/>
    <property type="match status" value="1"/>
</dbReference>
<evidence type="ECO:0000256" key="3">
    <source>
        <dbReference type="ARBA" id="ARBA00011270"/>
    </source>
</evidence>
<sequence>MGRERIVEKFSKGEKVLVCYLMAGYPDYETSLEAFRTVLKAGADFLEIGFPFSDPIADGITIQMAHEEALKRGTRLKHVLSISSTLRGEFPDIPFFLMTYYNPVFKVGLERFCELAKDSGIDGFIVPDLPPEECWELKRYTQKFGLSLVLLASPTSSERRLKLICEHTDDMTYFVSITGTTGAREKLPIERLKLDIERYRKNCDKPVVVGFGVSNGEQARAIGDFSEGVVVGSALVKLAGERKLQELSQKVQELKSSLKLCLKP</sequence>
<comment type="subunit">
    <text evidence="3 9">Tetramer of two alpha and two beta chains.</text>
</comment>
<dbReference type="AlphaFoldDB" id="A0A285NYD7"/>
<dbReference type="RefSeq" id="WP_096601869.1">
    <property type="nucleotide sequence ID" value="NZ_OBEN01000004.1"/>
</dbReference>
<feature type="active site" description="Proton acceptor" evidence="9">
    <location>
        <position position="58"/>
    </location>
</feature>
<feature type="active site" description="Proton acceptor" evidence="9">
    <location>
        <position position="47"/>
    </location>
</feature>
<evidence type="ECO:0000256" key="7">
    <source>
        <dbReference type="ARBA" id="ARBA00023239"/>
    </source>
</evidence>
<proteinExistence type="inferred from homology"/>
<dbReference type="CDD" id="cd04724">
    <property type="entry name" value="Tryptophan_synthase_alpha"/>
    <property type="match status" value="1"/>
</dbReference>
<dbReference type="GO" id="GO:0005829">
    <property type="term" value="C:cytosol"/>
    <property type="evidence" value="ECO:0007669"/>
    <property type="project" value="TreeGrafter"/>
</dbReference>
<evidence type="ECO:0000256" key="10">
    <source>
        <dbReference type="RuleBase" id="RU003662"/>
    </source>
</evidence>
<keyword evidence="6 9" id="KW-0057">Aromatic amino acid biosynthesis</keyword>
<evidence type="ECO:0000256" key="2">
    <source>
        <dbReference type="ARBA" id="ARBA00004733"/>
    </source>
</evidence>
<dbReference type="HAMAP" id="MF_00131">
    <property type="entry name" value="Trp_synth_alpha"/>
    <property type="match status" value="1"/>
</dbReference>
<evidence type="ECO:0000256" key="8">
    <source>
        <dbReference type="ARBA" id="ARBA00049047"/>
    </source>
</evidence>
<evidence type="ECO:0000256" key="1">
    <source>
        <dbReference type="ARBA" id="ARBA00003365"/>
    </source>
</evidence>
<keyword evidence="4 9" id="KW-0028">Amino-acid biosynthesis</keyword>
<accession>A0A285NYD7</accession>
<dbReference type="PROSITE" id="PS00167">
    <property type="entry name" value="TRP_SYNTHASE_ALPHA"/>
    <property type="match status" value="1"/>
</dbReference>
<dbReference type="Gene3D" id="3.20.20.70">
    <property type="entry name" value="Aldolase class I"/>
    <property type="match status" value="1"/>
</dbReference>
<dbReference type="InterPro" id="IPR011060">
    <property type="entry name" value="RibuloseP-bd_barrel"/>
</dbReference>
<dbReference type="PANTHER" id="PTHR43406">
    <property type="entry name" value="TRYPTOPHAN SYNTHASE, ALPHA CHAIN"/>
    <property type="match status" value="1"/>
</dbReference>
<reference evidence="12" key="1">
    <citation type="submission" date="2017-09" db="EMBL/GenBank/DDBJ databases">
        <authorList>
            <person name="Varghese N."/>
            <person name="Submissions S."/>
        </authorList>
    </citation>
    <scope>NUCLEOTIDE SEQUENCE [LARGE SCALE GENOMIC DNA]</scope>
    <source>
        <strain evidence="12">DSM 2913</strain>
    </source>
</reference>
<evidence type="ECO:0000256" key="9">
    <source>
        <dbReference type="HAMAP-Rule" id="MF_00131"/>
    </source>
</evidence>
<evidence type="ECO:0000256" key="6">
    <source>
        <dbReference type="ARBA" id="ARBA00023141"/>
    </source>
</evidence>
<dbReference type="Pfam" id="PF00290">
    <property type="entry name" value="Trp_syntA"/>
    <property type="match status" value="1"/>
</dbReference>
<dbReference type="InterPro" id="IPR018204">
    <property type="entry name" value="Trp_synthase_alpha_AS"/>
</dbReference>
<dbReference type="EMBL" id="OBEN01000004">
    <property type="protein sequence ID" value="SNZ14047.1"/>
    <property type="molecule type" value="Genomic_DNA"/>
</dbReference>
<comment type="function">
    <text evidence="1 9">The alpha subunit is responsible for the aldol cleavage of indoleglycerol phosphate to indole and glyceraldehyde 3-phosphate.</text>
</comment>
<evidence type="ECO:0000313" key="12">
    <source>
        <dbReference type="Proteomes" id="UP000218627"/>
    </source>
</evidence>
<comment type="similarity">
    <text evidence="9 10">Belongs to the TrpA family.</text>
</comment>
<dbReference type="EC" id="4.2.1.20" evidence="9"/>
<comment type="catalytic activity">
    <reaction evidence="8 9">
        <text>(1S,2R)-1-C-(indol-3-yl)glycerol 3-phosphate + L-serine = D-glyceraldehyde 3-phosphate + L-tryptophan + H2O</text>
        <dbReference type="Rhea" id="RHEA:10532"/>
        <dbReference type="ChEBI" id="CHEBI:15377"/>
        <dbReference type="ChEBI" id="CHEBI:33384"/>
        <dbReference type="ChEBI" id="CHEBI:57912"/>
        <dbReference type="ChEBI" id="CHEBI:58866"/>
        <dbReference type="ChEBI" id="CHEBI:59776"/>
        <dbReference type="EC" id="4.2.1.20"/>
    </reaction>
</comment>
<dbReference type="UniPathway" id="UPA00035">
    <property type="reaction ID" value="UER00044"/>
</dbReference>
<dbReference type="NCBIfam" id="TIGR00262">
    <property type="entry name" value="trpA"/>
    <property type="match status" value="1"/>
</dbReference>